<feature type="region of interest" description="Disordered" evidence="4">
    <location>
        <begin position="322"/>
        <end position="348"/>
    </location>
</feature>
<reference evidence="6 7" key="1">
    <citation type="journal article" date="2019" name="Int. J. Syst. Evol. Microbiol.">
        <title>The Global Catalogue of Microorganisms (GCM) 10K type strain sequencing project: providing services to taxonomists for standard genome sequencing and annotation.</title>
        <authorList>
            <consortium name="The Broad Institute Genomics Platform"/>
            <consortium name="The Broad Institute Genome Sequencing Center for Infectious Disease"/>
            <person name="Wu L."/>
            <person name="Ma J."/>
        </authorList>
    </citation>
    <scope>NUCLEOTIDE SEQUENCE [LARGE SCALE GENOMIC DNA]</scope>
    <source>
        <strain evidence="6 7">JCM 9933</strain>
    </source>
</reference>
<proteinExistence type="predicted"/>
<evidence type="ECO:0000313" key="7">
    <source>
        <dbReference type="Proteomes" id="UP001501588"/>
    </source>
</evidence>
<sequence length="348" mass="37017">MGTDALSDVLRAVRLTGAIFFKVDARDPWVAETPPVAVCAPHVLPLAEHVIEYHVVRGGSCWGGLLDAAPVRLEEGDVIAFPQGDPHVLSSAPGMRLPPDLAALRAAAAAAATRPYAMSVGEPGPATASIVCGFLGCDARPFNPLLGALPRMLHLRTRSERDGSWLGHLVGAAFAEAMEGRIGGRSIVSRLSELMFVELVRRHVEAMPPEATGWFAGLRDPHVGRALNLLHGRAAESWTLERLAREVGLSRSSLAERFARLIGQPPMQYLARWRMQLAAGMLADGNRQVAQVAAEVGYDSEAAFSRAFSKMVGVPPAAWRRARLRPAGPGGGGAPQDTPAPPVPARLS</sequence>
<keyword evidence="3" id="KW-0804">Transcription</keyword>
<evidence type="ECO:0000256" key="3">
    <source>
        <dbReference type="ARBA" id="ARBA00023163"/>
    </source>
</evidence>
<dbReference type="PROSITE" id="PS01124">
    <property type="entry name" value="HTH_ARAC_FAMILY_2"/>
    <property type="match status" value="1"/>
</dbReference>
<dbReference type="PRINTS" id="PR00032">
    <property type="entry name" value="HTHARAC"/>
</dbReference>
<dbReference type="PROSITE" id="PS00041">
    <property type="entry name" value="HTH_ARAC_FAMILY_1"/>
    <property type="match status" value="1"/>
</dbReference>
<evidence type="ECO:0000313" key="6">
    <source>
        <dbReference type="EMBL" id="GAA0583139.1"/>
    </source>
</evidence>
<evidence type="ECO:0000256" key="1">
    <source>
        <dbReference type="ARBA" id="ARBA00023015"/>
    </source>
</evidence>
<dbReference type="Gene3D" id="1.10.10.60">
    <property type="entry name" value="Homeodomain-like"/>
    <property type="match status" value="2"/>
</dbReference>
<dbReference type="InterPro" id="IPR032783">
    <property type="entry name" value="AraC_lig"/>
</dbReference>
<evidence type="ECO:0000259" key="5">
    <source>
        <dbReference type="PROSITE" id="PS01124"/>
    </source>
</evidence>
<dbReference type="InterPro" id="IPR050204">
    <property type="entry name" value="AraC_XylS_family_regulators"/>
</dbReference>
<dbReference type="Pfam" id="PF12852">
    <property type="entry name" value="Cupin_6"/>
    <property type="match status" value="1"/>
</dbReference>
<evidence type="ECO:0000256" key="4">
    <source>
        <dbReference type="SAM" id="MobiDB-lite"/>
    </source>
</evidence>
<dbReference type="InterPro" id="IPR018062">
    <property type="entry name" value="HTH_AraC-typ_CS"/>
</dbReference>
<dbReference type="EMBL" id="BAAAFZ010000027">
    <property type="protein sequence ID" value="GAA0583139.1"/>
    <property type="molecule type" value="Genomic_DNA"/>
</dbReference>
<comment type="caution">
    <text evidence="6">The sequence shown here is derived from an EMBL/GenBank/DDBJ whole genome shotgun (WGS) entry which is preliminary data.</text>
</comment>
<dbReference type="InterPro" id="IPR020449">
    <property type="entry name" value="Tscrpt_reg_AraC-type_HTH"/>
</dbReference>
<feature type="domain" description="HTH araC/xylS-type" evidence="5">
    <location>
        <begin position="224"/>
        <end position="322"/>
    </location>
</feature>
<dbReference type="Proteomes" id="UP001501588">
    <property type="component" value="Unassembled WGS sequence"/>
</dbReference>
<gene>
    <name evidence="6" type="ORF">GCM10009416_21910</name>
</gene>
<feature type="compositionally biased region" description="Pro residues" evidence="4">
    <location>
        <begin position="338"/>
        <end position="348"/>
    </location>
</feature>
<name>A0ABN1F5T5_9PROT</name>
<dbReference type="InterPro" id="IPR011051">
    <property type="entry name" value="RmlC_Cupin_sf"/>
</dbReference>
<dbReference type="InterPro" id="IPR018060">
    <property type="entry name" value="HTH_AraC"/>
</dbReference>
<dbReference type="InterPro" id="IPR009057">
    <property type="entry name" value="Homeodomain-like_sf"/>
</dbReference>
<dbReference type="PANTHER" id="PTHR46796:SF7">
    <property type="entry name" value="ARAC FAMILY TRANSCRIPTIONAL REGULATOR"/>
    <property type="match status" value="1"/>
</dbReference>
<dbReference type="RefSeq" id="WP_343895330.1">
    <property type="nucleotide sequence ID" value="NZ_BAAAFZ010000027.1"/>
</dbReference>
<dbReference type="SUPFAM" id="SSF46689">
    <property type="entry name" value="Homeodomain-like"/>
    <property type="match status" value="2"/>
</dbReference>
<accession>A0ABN1F5T5</accession>
<keyword evidence="2" id="KW-0238">DNA-binding</keyword>
<protein>
    <submittedName>
        <fullName evidence="6">AraC family transcriptional regulator</fullName>
    </submittedName>
</protein>
<dbReference type="Pfam" id="PF12833">
    <property type="entry name" value="HTH_18"/>
    <property type="match status" value="1"/>
</dbReference>
<evidence type="ECO:0000256" key="2">
    <source>
        <dbReference type="ARBA" id="ARBA00023125"/>
    </source>
</evidence>
<keyword evidence="1" id="KW-0805">Transcription regulation</keyword>
<organism evidence="6 7">
    <name type="scientific">Craurococcus roseus</name>
    <dbReference type="NCBI Taxonomy" id="77585"/>
    <lineage>
        <taxon>Bacteria</taxon>
        <taxon>Pseudomonadati</taxon>
        <taxon>Pseudomonadota</taxon>
        <taxon>Alphaproteobacteria</taxon>
        <taxon>Acetobacterales</taxon>
        <taxon>Acetobacteraceae</taxon>
        <taxon>Craurococcus</taxon>
    </lineage>
</organism>
<dbReference type="SUPFAM" id="SSF51182">
    <property type="entry name" value="RmlC-like cupins"/>
    <property type="match status" value="1"/>
</dbReference>
<dbReference type="SMART" id="SM00342">
    <property type="entry name" value="HTH_ARAC"/>
    <property type="match status" value="1"/>
</dbReference>
<keyword evidence="7" id="KW-1185">Reference proteome</keyword>
<dbReference type="PANTHER" id="PTHR46796">
    <property type="entry name" value="HTH-TYPE TRANSCRIPTIONAL ACTIVATOR RHAS-RELATED"/>
    <property type="match status" value="1"/>
</dbReference>